<reference evidence="3 4" key="1">
    <citation type="journal article" date="2018" name="Nat. Genet.">
        <title>The Rosa genome provides new insights in the design of modern roses.</title>
        <authorList>
            <person name="Bendahmane M."/>
        </authorList>
    </citation>
    <scope>NUCLEOTIDE SEQUENCE [LARGE SCALE GENOMIC DNA]</scope>
    <source>
        <strain evidence="4">cv. Old Blush</strain>
    </source>
</reference>
<dbReference type="AlphaFoldDB" id="A0A2P6R2M2"/>
<dbReference type="Proteomes" id="UP000238479">
    <property type="component" value="Chromosome 4"/>
</dbReference>
<sequence length="170" mass="19031">MHFLMSSECGNVLLRRAQAHVVLLPSAGMGHLTPFLRLAALLSQNHRCQLTLITTHPTVSLAESSLISRFLSAFPHVTQIHFHLLPLDPTTVNSTDPFFLRFEAIRRSAHLLPPLSSLSSPPSALGYDVSLISPVLTVIEALWLRLPAYIFFTSSARMLSLFSYYQWQPH</sequence>
<evidence type="ECO:0000256" key="2">
    <source>
        <dbReference type="ARBA" id="ARBA00022676"/>
    </source>
</evidence>
<keyword evidence="3" id="KW-0808">Transferase</keyword>
<dbReference type="OMA" id="FLMSSEC"/>
<keyword evidence="4" id="KW-1185">Reference proteome</keyword>
<dbReference type="SUPFAM" id="SSF53756">
    <property type="entry name" value="UDP-Glycosyltransferase/glycogen phosphorylase"/>
    <property type="match status" value="1"/>
</dbReference>
<name>A0A2P6R2M2_ROSCH</name>
<dbReference type="Gene3D" id="3.40.50.2000">
    <property type="entry name" value="Glycogen Phosphorylase B"/>
    <property type="match status" value="1"/>
</dbReference>
<dbReference type="Gramene" id="PRQ40692">
    <property type="protein sequence ID" value="PRQ40692"/>
    <property type="gene ID" value="RchiOBHm_Chr4g0438831"/>
</dbReference>
<dbReference type="PANTHER" id="PTHR48048:SF76">
    <property type="entry name" value="UDP-GLYCOSYLTRANSFERASE 708D1-LIKE"/>
    <property type="match status" value="1"/>
</dbReference>
<keyword evidence="2" id="KW-0328">Glycosyltransferase</keyword>
<dbReference type="InterPro" id="IPR050481">
    <property type="entry name" value="UDP-glycosyltransf_plant"/>
</dbReference>
<evidence type="ECO:0000256" key="1">
    <source>
        <dbReference type="ARBA" id="ARBA00009995"/>
    </source>
</evidence>
<comment type="caution">
    <text evidence="3">The sequence shown here is derived from an EMBL/GenBank/DDBJ whole genome shotgun (WGS) entry which is preliminary data.</text>
</comment>
<protein>
    <submittedName>
        <fullName evidence="3">Putative UDP-glucuronosyl/UDP-glucosyltransferase</fullName>
    </submittedName>
</protein>
<dbReference type="GO" id="GO:0035251">
    <property type="term" value="F:UDP-glucosyltransferase activity"/>
    <property type="evidence" value="ECO:0007669"/>
    <property type="project" value="InterPro"/>
</dbReference>
<organism evidence="3 4">
    <name type="scientific">Rosa chinensis</name>
    <name type="common">China rose</name>
    <dbReference type="NCBI Taxonomy" id="74649"/>
    <lineage>
        <taxon>Eukaryota</taxon>
        <taxon>Viridiplantae</taxon>
        <taxon>Streptophyta</taxon>
        <taxon>Embryophyta</taxon>
        <taxon>Tracheophyta</taxon>
        <taxon>Spermatophyta</taxon>
        <taxon>Magnoliopsida</taxon>
        <taxon>eudicotyledons</taxon>
        <taxon>Gunneridae</taxon>
        <taxon>Pentapetalae</taxon>
        <taxon>rosids</taxon>
        <taxon>fabids</taxon>
        <taxon>Rosales</taxon>
        <taxon>Rosaceae</taxon>
        <taxon>Rosoideae</taxon>
        <taxon>Rosoideae incertae sedis</taxon>
        <taxon>Rosa</taxon>
    </lineage>
</organism>
<evidence type="ECO:0000313" key="4">
    <source>
        <dbReference type="Proteomes" id="UP000238479"/>
    </source>
</evidence>
<evidence type="ECO:0000313" key="3">
    <source>
        <dbReference type="EMBL" id="PRQ40692.1"/>
    </source>
</evidence>
<accession>A0A2P6R2M2</accession>
<proteinExistence type="inferred from homology"/>
<dbReference type="PANTHER" id="PTHR48048">
    <property type="entry name" value="GLYCOSYLTRANSFERASE"/>
    <property type="match status" value="1"/>
</dbReference>
<comment type="similarity">
    <text evidence="1">Belongs to the UDP-glycosyltransferase family.</text>
</comment>
<gene>
    <name evidence="3" type="ORF">RchiOBHm_Chr4g0438831</name>
</gene>
<dbReference type="EMBL" id="PDCK01000042">
    <property type="protein sequence ID" value="PRQ40692.1"/>
    <property type="molecule type" value="Genomic_DNA"/>
</dbReference>